<dbReference type="Proteomes" id="UP000225972">
    <property type="component" value="Unassembled WGS sequence"/>
</dbReference>
<dbReference type="OrthoDB" id="7877306at2"/>
<proteinExistence type="predicted"/>
<protein>
    <submittedName>
        <fullName evidence="1">Uncharacterized protein</fullName>
    </submittedName>
</protein>
<dbReference type="RefSeq" id="WP_099245144.1">
    <property type="nucleotide sequence ID" value="NZ_FXXP01000002.1"/>
</dbReference>
<sequence>MPVEFDVLKKPDLTYVRLVGDVELGDLLAYIKSYQAHPEYRPGRDELFDLSQWTDTKMGYAEMCAMRRAERTLYPKHPKTRAKCGIYAPSELQYGMARIYASLTELTGDVEAVVFEDMNATLGFLGVSPDDVER</sequence>
<reference evidence="2" key="1">
    <citation type="submission" date="2017-05" db="EMBL/GenBank/DDBJ databases">
        <authorList>
            <person name="Rodrigo-Torres L."/>
            <person name="Arahal R. D."/>
            <person name="Lucena T."/>
        </authorList>
    </citation>
    <scope>NUCLEOTIDE SEQUENCE [LARGE SCALE GENOMIC DNA]</scope>
    <source>
        <strain evidence="2">CECT 8649</strain>
    </source>
</reference>
<evidence type="ECO:0000313" key="2">
    <source>
        <dbReference type="Proteomes" id="UP000225972"/>
    </source>
</evidence>
<gene>
    <name evidence="1" type="ORF">TRP8649_02172</name>
</gene>
<keyword evidence="2" id="KW-1185">Reference proteome</keyword>
<accession>A0A238JBJ0</accession>
<evidence type="ECO:0000313" key="1">
    <source>
        <dbReference type="EMBL" id="SMX28060.1"/>
    </source>
</evidence>
<organism evidence="1 2">
    <name type="scientific">Pelagimonas phthalicica</name>
    <dbReference type="NCBI Taxonomy" id="1037362"/>
    <lineage>
        <taxon>Bacteria</taxon>
        <taxon>Pseudomonadati</taxon>
        <taxon>Pseudomonadota</taxon>
        <taxon>Alphaproteobacteria</taxon>
        <taxon>Rhodobacterales</taxon>
        <taxon>Roseobacteraceae</taxon>
        <taxon>Pelagimonas</taxon>
    </lineage>
</organism>
<dbReference type="EMBL" id="FXXP01000002">
    <property type="protein sequence ID" value="SMX28060.1"/>
    <property type="molecule type" value="Genomic_DNA"/>
</dbReference>
<name>A0A238JBJ0_9RHOB</name>
<dbReference type="AlphaFoldDB" id="A0A238JBJ0"/>